<organism evidence="3 4">
    <name type="scientific">Stachybotrys elegans</name>
    <dbReference type="NCBI Taxonomy" id="80388"/>
    <lineage>
        <taxon>Eukaryota</taxon>
        <taxon>Fungi</taxon>
        <taxon>Dikarya</taxon>
        <taxon>Ascomycota</taxon>
        <taxon>Pezizomycotina</taxon>
        <taxon>Sordariomycetes</taxon>
        <taxon>Hypocreomycetidae</taxon>
        <taxon>Hypocreales</taxon>
        <taxon>Stachybotryaceae</taxon>
        <taxon>Stachybotrys</taxon>
    </lineage>
</organism>
<dbReference type="PANTHER" id="PTHR43674">
    <property type="entry name" value="NITRILASE C965.09-RELATED"/>
    <property type="match status" value="1"/>
</dbReference>
<dbReference type="EMBL" id="JAGPNK010000008">
    <property type="protein sequence ID" value="KAH7317001.1"/>
    <property type="molecule type" value="Genomic_DNA"/>
</dbReference>
<dbReference type="InterPro" id="IPR036526">
    <property type="entry name" value="C-N_Hydrolase_sf"/>
</dbReference>
<evidence type="ECO:0000256" key="1">
    <source>
        <dbReference type="ARBA" id="ARBA00022801"/>
    </source>
</evidence>
<gene>
    <name evidence="3" type="ORF">B0I35DRAFT_451782</name>
</gene>
<evidence type="ECO:0000313" key="3">
    <source>
        <dbReference type="EMBL" id="KAH7317001.1"/>
    </source>
</evidence>
<keyword evidence="1 3" id="KW-0378">Hydrolase</keyword>
<feature type="domain" description="CN hydrolase" evidence="2">
    <location>
        <begin position="8"/>
        <end position="288"/>
    </location>
</feature>
<dbReference type="AlphaFoldDB" id="A0A8K0SMX4"/>
<evidence type="ECO:0000313" key="4">
    <source>
        <dbReference type="Proteomes" id="UP000813444"/>
    </source>
</evidence>
<sequence length="319" mass="34807">MTSSPSSFKVALIQMWPKPLDAEGNFGFAAEQIRIAAAQGAALAVIPEYHLTGWVPEDPTFALSPAESTRYVQQYQQLASSLRINICAGTIVSHAPGGTDGEPPRLLNTSYFIDHDGQILGSYCKTNLWIPEREHLTSSIVYANGGDRTATATKSSSDATFQPHQVFDTPLGPVGILVCWDIAFPEAFRQLVLAGAKLIIIPSFWTLQDMNETGLRHNPDCERLFVESTLVTRAFESTAALIFTNAGGPADQGFFGCSQVTMPIVGKVPGSFTDGSEGTRVLDVDMDLVEIAEQNYRIRQDLARDDWHYGYAGAREATR</sequence>
<accession>A0A8K0SMX4</accession>
<dbReference type="GO" id="GO:0016811">
    <property type="term" value="F:hydrolase activity, acting on carbon-nitrogen (but not peptide) bonds, in linear amides"/>
    <property type="evidence" value="ECO:0007669"/>
    <property type="project" value="TreeGrafter"/>
</dbReference>
<protein>
    <submittedName>
        <fullName evidence="3">Carbon-nitrogen hydrolase</fullName>
    </submittedName>
</protein>
<keyword evidence="4" id="KW-1185">Reference proteome</keyword>
<dbReference type="PANTHER" id="PTHR43674:SF16">
    <property type="entry name" value="CARBON-NITROGEN FAMILY, PUTATIVE (AFU_ORTHOLOGUE AFUA_5G02350)-RELATED"/>
    <property type="match status" value="1"/>
</dbReference>
<dbReference type="Pfam" id="PF00795">
    <property type="entry name" value="CN_hydrolase"/>
    <property type="match status" value="1"/>
</dbReference>
<dbReference type="InterPro" id="IPR003010">
    <property type="entry name" value="C-N_Hydrolase"/>
</dbReference>
<dbReference type="InterPro" id="IPR050345">
    <property type="entry name" value="Aliph_Amidase/BUP"/>
</dbReference>
<dbReference type="OrthoDB" id="412018at2759"/>
<dbReference type="PROSITE" id="PS50263">
    <property type="entry name" value="CN_HYDROLASE"/>
    <property type="match status" value="1"/>
</dbReference>
<dbReference type="CDD" id="cd07197">
    <property type="entry name" value="nitrilase"/>
    <property type="match status" value="1"/>
</dbReference>
<dbReference type="SUPFAM" id="SSF56317">
    <property type="entry name" value="Carbon-nitrogen hydrolase"/>
    <property type="match status" value="1"/>
</dbReference>
<comment type="caution">
    <text evidence="3">The sequence shown here is derived from an EMBL/GenBank/DDBJ whole genome shotgun (WGS) entry which is preliminary data.</text>
</comment>
<proteinExistence type="predicted"/>
<name>A0A8K0SMX4_9HYPO</name>
<evidence type="ECO:0000259" key="2">
    <source>
        <dbReference type="PROSITE" id="PS50263"/>
    </source>
</evidence>
<dbReference type="Proteomes" id="UP000813444">
    <property type="component" value="Unassembled WGS sequence"/>
</dbReference>
<reference evidence="3" key="1">
    <citation type="journal article" date="2021" name="Nat. Commun.">
        <title>Genetic determinants of endophytism in the Arabidopsis root mycobiome.</title>
        <authorList>
            <person name="Mesny F."/>
            <person name="Miyauchi S."/>
            <person name="Thiergart T."/>
            <person name="Pickel B."/>
            <person name="Atanasova L."/>
            <person name="Karlsson M."/>
            <person name="Huettel B."/>
            <person name="Barry K.W."/>
            <person name="Haridas S."/>
            <person name="Chen C."/>
            <person name="Bauer D."/>
            <person name="Andreopoulos W."/>
            <person name="Pangilinan J."/>
            <person name="LaButti K."/>
            <person name="Riley R."/>
            <person name="Lipzen A."/>
            <person name="Clum A."/>
            <person name="Drula E."/>
            <person name="Henrissat B."/>
            <person name="Kohler A."/>
            <person name="Grigoriev I.V."/>
            <person name="Martin F.M."/>
            <person name="Hacquard S."/>
        </authorList>
    </citation>
    <scope>NUCLEOTIDE SEQUENCE</scope>
    <source>
        <strain evidence="3">MPI-CAGE-CH-0235</strain>
    </source>
</reference>
<dbReference type="Gene3D" id="3.60.110.10">
    <property type="entry name" value="Carbon-nitrogen hydrolase"/>
    <property type="match status" value="1"/>
</dbReference>